<gene>
    <name evidence="1" type="ORF">ACOLOM_LOCUS13388</name>
</gene>
<name>A0ACA9QTJ8_9GLOM</name>
<evidence type="ECO:0000313" key="1">
    <source>
        <dbReference type="EMBL" id="CAG8764785.1"/>
    </source>
</evidence>
<organism evidence="1 2">
    <name type="scientific">Acaulospora colombiana</name>
    <dbReference type="NCBI Taxonomy" id="27376"/>
    <lineage>
        <taxon>Eukaryota</taxon>
        <taxon>Fungi</taxon>
        <taxon>Fungi incertae sedis</taxon>
        <taxon>Mucoromycota</taxon>
        <taxon>Glomeromycotina</taxon>
        <taxon>Glomeromycetes</taxon>
        <taxon>Diversisporales</taxon>
        <taxon>Acaulosporaceae</taxon>
        <taxon>Acaulospora</taxon>
    </lineage>
</organism>
<dbReference type="EMBL" id="CAJVPT010061113">
    <property type="protein sequence ID" value="CAG8764785.1"/>
    <property type="molecule type" value="Genomic_DNA"/>
</dbReference>
<sequence length="204" mass="23301">IPVLGKLLFYTTSLPVDESVLASSQSDVPDYLYTTPSRKAYPSQRERSRRHCRLVHADPPGILLANSINYDQILLAVHGAFEGQRASSNVSVDNILLSADGSRGVLIDFEHIKRFNESALSGPPRSRSNYEPIGHSYSMSLEVERARYMFIPEPKYDLDKEYCPPPTPPPWFRNPLHDVESIWWILVWATLHFIETGILDEYRE</sequence>
<comment type="caution">
    <text evidence="1">The sequence shown here is derived from an EMBL/GenBank/DDBJ whole genome shotgun (WGS) entry which is preliminary data.</text>
</comment>
<keyword evidence="2" id="KW-1185">Reference proteome</keyword>
<protein>
    <submittedName>
        <fullName evidence="1">10701_t:CDS:1</fullName>
    </submittedName>
</protein>
<dbReference type="Proteomes" id="UP000789525">
    <property type="component" value="Unassembled WGS sequence"/>
</dbReference>
<proteinExistence type="predicted"/>
<reference evidence="1" key="1">
    <citation type="submission" date="2021-06" db="EMBL/GenBank/DDBJ databases">
        <authorList>
            <person name="Kallberg Y."/>
            <person name="Tangrot J."/>
            <person name="Rosling A."/>
        </authorList>
    </citation>
    <scope>NUCLEOTIDE SEQUENCE</scope>
    <source>
        <strain evidence="1">CL356</strain>
    </source>
</reference>
<feature type="non-terminal residue" evidence="1">
    <location>
        <position position="1"/>
    </location>
</feature>
<accession>A0ACA9QTJ8</accession>
<feature type="non-terminal residue" evidence="1">
    <location>
        <position position="204"/>
    </location>
</feature>
<evidence type="ECO:0000313" key="2">
    <source>
        <dbReference type="Proteomes" id="UP000789525"/>
    </source>
</evidence>